<sequence length="140" mass="15050">MKAVEDASRPARHAADRPVRTGPRSPPARHRSRRARRRRARPGIAATPSVVDGPQQSFPSYKKGMLESAPHWGVAAPLEPTPPGALVTEASVNRLGRRGHGGRSPQGLARPMILHAPQMGPARGESSLAFNLALGYSFRD</sequence>
<evidence type="ECO:0000313" key="3">
    <source>
        <dbReference type="Proteomes" id="UP001272137"/>
    </source>
</evidence>
<evidence type="ECO:0000313" key="2">
    <source>
        <dbReference type="EMBL" id="MDW9255968.1"/>
    </source>
</evidence>
<dbReference type="Proteomes" id="UP001272137">
    <property type="component" value="Unassembled WGS sequence"/>
</dbReference>
<dbReference type="AlphaFoldDB" id="A0AAW9CYK0"/>
<name>A0AAW9CYK0_BURTH</name>
<keyword evidence="2" id="KW-0472">Membrane</keyword>
<feature type="region of interest" description="Disordered" evidence="1">
    <location>
        <begin position="1"/>
        <end position="63"/>
    </location>
</feature>
<keyword evidence="2" id="KW-0812">Transmembrane</keyword>
<organism evidence="2 3">
    <name type="scientific">Burkholderia thailandensis</name>
    <dbReference type="NCBI Taxonomy" id="57975"/>
    <lineage>
        <taxon>Bacteria</taxon>
        <taxon>Pseudomonadati</taxon>
        <taxon>Pseudomonadota</taxon>
        <taxon>Betaproteobacteria</taxon>
        <taxon>Burkholderiales</taxon>
        <taxon>Burkholderiaceae</taxon>
        <taxon>Burkholderia</taxon>
        <taxon>pseudomallei group</taxon>
    </lineage>
</organism>
<comment type="caution">
    <text evidence="2">The sequence shown here is derived from an EMBL/GenBank/DDBJ whole genome shotgun (WGS) entry which is preliminary data.</text>
</comment>
<evidence type="ECO:0000256" key="1">
    <source>
        <dbReference type="SAM" id="MobiDB-lite"/>
    </source>
</evidence>
<feature type="compositionally biased region" description="Basic residues" evidence="1">
    <location>
        <begin position="27"/>
        <end position="41"/>
    </location>
</feature>
<dbReference type="EMBL" id="QXCT01000002">
    <property type="protein sequence ID" value="MDW9255968.1"/>
    <property type="molecule type" value="Genomic_DNA"/>
</dbReference>
<feature type="compositionally biased region" description="Basic and acidic residues" evidence="1">
    <location>
        <begin position="1"/>
        <end position="19"/>
    </location>
</feature>
<proteinExistence type="predicted"/>
<protein>
    <submittedName>
        <fullName evidence="2">Multidrug resistance 1 transmembrane</fullName>
    </submittedName>
</protein>
<reference evidence="2" key="1">
    <citation type="submission" date="2018-08" db="EMBL/GenBank/DDBJ databases">
        <title>Identification of Burkholderia cepacia strains that express a Burkholderia pseudomallei-like capsular polysaccharide.</title>
        <authorList>
            <person name="Burtnick M.N."/>
            <person name="Vongsouvath M."/>
            <person name="Newton P."/>
            <person name="Wuthiekanun V."/>
            <person name="Limmathurotsakul D."/>
            <person name="Brett P.J."/>
            <person name="Chantratita N."/>
            <person name="Dance D.A."/>
        </authorList>
    </citation>
    <scope>NUCLEOTIDE SEQUENCE</scope>
    <source>
        <strain evidence="2">SBXCC001</strain>
    </source>
</reference>
<accession>A0AAW9CYK0</accession>
<gene>
    <name evidence="2" type="ORF">C7S16_1662</name>
</gene>